<gene>
    <name evidence="1" type="ORF">M6D89_13515</name>
</gene>
<protein>
    <submittedName>
        <fullName evidence="1">Type IV pilin protein</fullName>
    </submittedName>
</protein>
<name>A0A9X2HXQ8_9GAMM</name>
<reference evidence="1" key="2">
    <citation type="submission" date="2023-01" db="EMBL/GenBank/DDBJ databases">
        <title>Gilvimarinus xylanilyticus HB14 isolated from Caulerpa lentillifera aquaculture base in Hainan, China.</title>
        <authorList>
            <person name="Zhang Y.-J."/>
        </authorList>
    </citation>
    <scope>NUCLEOTIDE SEQUENCE</scope>
    <source>
        <strain evidence="1">HB14</strain>
    </source>
</reference>
<dbReference type="Pfam" id="PF16732">
    <property type="entry name" value="ComP_DUS"/>
    <property type="match status" value="1"/>
</dbReference>
<evidence type="ECO:0000313" key="1">
    <source>
        <dbReference type="EMBL" id="MCP8900318.1"/>
    </source>
</evidence>
<proteinExistence type="predicted"/>
<reference evidence="1" key="1">
    <citation type="submission" date="2022-05" db="EMBL/GenBank/DDBJ databases">
        <authorList>
            <person name="Sun H.-N."/>
        </authorList>
    </citation>
    <scope>NUCLEOTIDE SEQUENCE</scope>
    <source>
        <strain evidence="1">HB14</strain>
    </source>
</reference>
<dbReference type="InterPro" id="IPR031982">
    <property type="entry name" value="PilE-like"/>
</dbReference>
<comment type="caution">
    <text evidence="1">The sequence shown here is derived from an EMBL/GenBank/DDBJ whole genome shotgun (WGS) entry which is preliminary data.</text>
</comment>
<evidence type="ECO:0000313" key="2">
    <source>
        <dbReference type="Proteomes" id="UP001139319"/>
    </source>
</evidence>
<dbReference type="GO" id="GO:0043683">
    <property type="term" value="P:type IV pilus assembly"/>
    <property type="evidence" value="ECO:0007669"/>
    <property type="project" value="InterPro"/>
</dbReference>
<organism evidence="1 2">
    <name type="scientific">Gilvimarinus xylanilyticus</name>
    <dbReference type="NCBI Taxonomy" id="2944139"/>
    <lineage>
        <taxon>Bacteria</taxon>
        <taxon>Pseudomonadati</taxon>
        <taxon>Pseudomonadota</taxon>
        <taxon>Gammaproteobacteria</taxon>
        <taxon>Cellvibrionales</taxon>
        <taxon>Cellvibrionaceae</taxon>
        <taxon>Gilvimarinus</taxon>
    </lineage>
</organism>
<accession>A0A9X2HXQ8</accession>
<dbReference type="AlphaFoldDB" id="A0A9X2HXQ8"/>
<keyword evidence="2" id="KW-1185">Reference proteome</keyword>
<dbReference type="Proteomes" id="UP001139319">
    <property type="component" value="Unassembled WGS sequence"/>
</dbReference>
<sequence length="95" mass="9828">MRRGNRTDAQAALSDAAQQMERCRSSAGTFTGCSALGTYDSPEGFYEVEVVTSGGGVGFTATAKAKKAPQTGDSGCTSLTLDHVGKRTPTSGDCW</sequence>
<dbReference type="EMBL" id="JAMFTH010000004">
    <property type="protein sequence ID" value="MCP8900318.1"/>
    <property type="molecule type" value="Genomic_DNA"/>
</dbReference>